<dbReference type="RefSeq" id="WP_283230515.1">
    <property type="nucleotide sequence ID" value="NZ_JASGBQ010000006.1"/>
</dbReference>
<gene>
    <name evidence="6" type="ORF">QJ036_05895</name>
</gene>
<organism evidence="6 7">
    <name type="scientific">Fusibacillus kribbianus</name>
    <dbReference type="NCBI Taxonomy" id="3044208"/>
    <lineage>
        <taxon>Bacteria</taxon>
        <taxon>Bacillati</taxon>
        <taxon>Bacillota</taxon>
        <taxon>Clostridia</taxon>
        <taxon>Lachnospirales</taxon>
        <taxon>Lachnospiraceae</taxon>
        <taxon>Fusibacillus</taxon>
    </lineage>
</organism>
<feature type="domain" description="YDG" evidence="3">
    <location>
        <begin position="606"/>
        <end position="682"/>
    </location>
</feature>
<feature type="transmembrane region" description="Helical" evidence="2">
    <location>
        <begin position="1291"/>
        <end position="1312"/>
    </location>
</feature>
<keyword evidence="2" id="KW-0812">Transmembrane</keyword>
<name>A0AAP4BBS4_9FIRM</name>
<evidence type="ECO:0000259" key="5">
    <source>
        <dbReference type="Pfam" id="PF19789"/>
    </source>
</evidence>
<dbReference type="EMBL" id="JASGBQ010000006">
    <property type="protein sequence ID" value="MDI9242013.1"/>
    <property type="molecule type" value="Genomic_DNA"/>
</dbReference>
<feature type="domain" description="MBG" evidence="4">
    <location>
        <begin position="787"/>
        <end position="863"/>
    </location>
</feature>
<dbReference type="Pfam" id="PF18676">
    <property type="entry name" value="MBG_2"/>
    <property type="match status" value="1"/>
</dbReference>
<evidence type="ECO:0000256" key="2">
    <source>
        <dbReference type="SAM" id="Phobius"/>
    </source>
</evidence>
<keyword evidence="7" id="KW-1185">Reference proteome</keyword>
<dbReference type="Proteomes" id="UP001300383">
    <property type="component" value="Unassembled WGS sequence"/>
</dbReference>
<proteinExistence type="predicted"/>
<dbReference type="Pfam" id="PF18657">
    <property type="entry name" value="YDG"/>
    <property type="match status" value="3"/>
</dbReference>
<evidence type="ECO:0000259" key="4">
    <source>
        <dbReference type="Pfam" id="PF18676"/>
    </source>
</evidence>
<evidence type="ECO:0000256" key="1">
    <source>
        <dbReference type="SAM" id="MobiDB-lite"/>
    </source>
</evidence>
<protein>
    <submittedName>
        <fullName evidence="6">YDG domain-containing protein</fullName>
    </submittedName>
</protein>
<feature type="domain" description="DUF6273" evidence="5">
    <location>
        <begin position="91"/>
        <end position="248"/>
    </location>
</feature>
<sequence>MKNHSFKKRGLGIALSFVLFIGFAFGTISVVHAGSGEKTIAGFGTSIISNPEAPKDQDSNWVGSYVYFGTYNGSPMKYRVLDNNTGVFGGTTMLLDCDSILYAVGFDKYDGGSNVWSTCQLRSELNSTFLANSFSGIEQGAIAASVKANPDTQDKSIPYATFAPLTGEKIFVLDAAEVTNTTYGYGDSNKLQSRTKTGIRPSWWLRSPLTNSGGTSSAATVGQYTAGVIVANLVYEKTPGVSPALNIDLSKILFLSVVDGTAGQTGASYKMTLLDSSKKIQLTGGKSVTYTPEGVITVPYTYTDGATADAEKVNRISYMITDKTYTSNNAQVLAYGALQNIKNANGESSSAADAATGTGTFVLSSDLINKELGKDYHLYIFAEHVNDTSATDYACSPVEITVFRPAHNHTWTYSASGNEVKAYCVNTVNTEECSYQRDHALAVSVTAVDALYSGKPYQKATKTDEISSVTGANVSGIKYYSISEQGAESALAGAPVNAGKYKAKVTVTSDNGIFTAEQAFRIDKASITPTVSITGWTYGTEKHEPSVTGNTGNGTVTFTYKVKGASDSTYTENVPVNAGEYTIRASVAETDNYKAGSAAADFTINPAAVTVSGITAKNKTYDGNDTATLDYSGVTFAGKLEGDTLTVTAEGNFDDAKAGVKKNVVLKNFILAGADKDNYVLAAEGNQASAMADIEKKEVGAVLTVSEKAYDGKTNAQVEALVNQENLIPGDSITISGLKGYFVTADAGDNKIVNIDSSGKTITGTGVDNYNVKLPDHAAGAINKAPLTVTARANTIIYGDEPADNGVEYSGFVNDETANVLGGTLKYSFDYNQFDNVGNRYKITPTGLTSVNYDIHFVDGILTVEQKEISIQWDSSGLTYNGNPQIPKTTVLGTVGDDAISLTLSGEQTNANAGTETSYTAAVEAITGAKAGNYKLPADVTKNFTIDPKEITASMVEAQKEFLHTGEIITPSIRVKDGENELSKDEDYVLSGDLSFIEVGSYMTVVEGKGNYTGTVEVPYKIDDRTAPSGKIKAGTNEWTDIQNNINFDEIFYRQKQTVTITGEDGESGVDKIYYFLSSSETVMGEDELAELSDDQWTELKEGSFDLYPDNKYVVYAKIMDKSGNITFVSSNGIVLDSTAPVIAGIENEKTYCGGVTFTVSDNGKLKIVKIDGRIAEVADNGNYMIFAGDQKETHAIEAEDKAGNISLCTITLNAKGTHIFSDWEEIKPAAYGEDGVRSRFCLACGLEETEKIKALGAEDPPAEDNNGKGSETSTGTNTLGTADTSDPTSMVFIMFLMLFFLSSGTMAVMTLRRKRG</sequence>
<keyword evidence="2" id="KW-0472">Membrane</keyword>
<evidence type="ECO:0000313" key="6">
    <source>
        <dbReference type="EMBL" id="MDI9242013.1"/>
    </source>
</evidence>
<reference evidence="6 7" key="1">
    <citation type="submission" date="2023-05" db="EMBL/GenBank/DDBJ databases">
        <title>[ruminococcus] sp. nov., isolated from a pig farm feces dump.</title>
        <authorList>
            <person name="Chang Y.-H."/>
        </authorList>
    </citation>
    <scope>NUCLEOTIDE SEQUENCE [LARGE SCALE GENOMIC DNA]</scope>
    <source>
        <strain evidence="6 7">YH-rum2234</strain>
    </source>
</reference>
<evidence type="ECO:0000259" key="3">
    <source>
        <dbReference type="Pfam" id="PF18657"/>
    </source>
</evidence>
<dbReference type="InterPro" id="IPR041286">
    <property type="entry name" value="MBG_2"/>
</dbReference>
<feature type="domain" description="YDG" evidence="3">
    <location>
        <begin position="867"/>
        <end position="938"/>
    </location>
</feature>
<feature type="region of interest" description="Disordered" evidence="1">
    <location>
        <begin position="1255"/>
        <end position="1283"/>
    </location>
</feature>
<feature type="domain" description="YDG" evidence="3">
    <location>
        <begin position="701"/>
        <end position="772"/>
    </location>
</feature>
<evidence type="ECO:0000313" key="7">
    <source>
        <dbReference type="Proteomes" id="UP001300383"/>
    </source>
</evidence>
<dbReference type="InterPro" id="IPR041248">
    <property type="entry name" value="YDG"/>
</dbReference>
<comment type="caution">
    <text evidence="6">The sequence shown here is derived from an EMBL/GenBank/DDBJ whole genome shotgun (WGS) entry which is preliminary data.</text>
</comment>
<dbReference type="Pfam" id="PF19789">
    <property type="entry name" value="DUF6273"/>
    <property type="match status" value="1"/>
</dbReference>
<keyword evidence="2" id="KW-1133">Transmembrane helix</keyword>
<feature type="compositionally biased region" description="Polar residues" evidence="1">
    <location>
        <begin position="1268"/>
        <end position="1283"/>
    </location>
</feature>
<dbReference type="InterPro" id="IPR046240">
    <property type="entry name" value="DUF6273"/>
</dbReference>
<accession>A0AAP4BBS4</accession>